<dbReference type="RefSeq" id="WP_087004617.1">
    <property type="nucleotide sequence ID" value="NZ_FWFF01000003.1"/>
</dbReference>
<reference evidence="3" key="1">
    <citation type="submission" date="2017-02" db="EMBL/GenBank/DDBJ databases">
        <authorList>
            <person name="Dridi B."/>
        </authorList>
    </citation>
    <scope>NUCLEOTIDE SEQUENCE [LARGE SCALE GENOMIC DNA]</scope>
    <source>
        <strain evidence="3">B Co 03.10</strain>
    </source>
</reference>
<gene>
    <name evidence="2" type="ORF">FM105_03160</name>
</gene>
<dbReference type="PRINTS" id="PR00111">
    <property type="entry name" value="ABHYDROLASE"/>
</dbReference>
<dbReference type="AlphaFoldDB" id="A0A1X6X1Y2"/>
<dbReference type="GO" id="GO:0046503">
    <property type="term" value="P:glycerolipid catabolic process"/>
    <property type="evidence" value="ECO:0007669"/>
    <property type="project" value="TreeGrafter"/>
</dbReference>
<dbReference type="Gene3D" id="3.40.50.1820">
    <property type="entry name" value="alpha/beta hydrolase"/>
    <property type="match status" value="1"/>
</dbReference>
<keyword evidence="2" id="KW-0378">Hydrolase</keyword>
<evidence type="ECO:0000313" key="2">
    <source>
        <dbReference type="EMBL" id="SLM92525.1"/>
    </source>
</evidence>
<name>A0A1X6X1Y2_9MICO</name>
<dbReference type="PANTHER" id="PTHR43433">
    <property type="entry name" value="HYDROLASE, ALPHA/BETA FOLD FAMILY PROTEIN"/>
    <property type="match status" value="1"/>
</dbReference>
<evidence type="ECO:0000259" key="1">
    <source>
        <dbReference type="Pfam" id="PF00561"/>
    </source>
</evidence>
<organism evidence="2 3">
    <name type="scientific">Brevibacterium yomogidense</name>
    <dbReference type="NCBI Taxonomy" id="946573"/>
    <lineage>
        <taxon>Bacteria</taxon>
        <taxon>Bacillati</taxon>
        <taxon>Actinomycetota</taxon>
        <taxon>Actinomycetes</taxon>
        <taxon>Micrococcales</taxon>
        <taxon>Brevibacteriaceae</taxon>
        <taxon>Brevibacterium</taxon>
    </lineage>
</organism>
<dbReference type="Proteomes" id="UP000196581">
    <property type="component" value="Unassembled WGS sequence"/>
</dbReference>
<dbReference type="Pfam" id="PF00561">
    <property type="entry name" value="Abhydrolase_1"/>
    <property type="match status" value="1"/>
</dbReference>
<dbReference type="SUPFAM" id="SSF53474">
    <property type="entry name" value="alpha/beta-Hydrolases"/>
    <property type="match status" value="1"/>
</dbReference>
<accession>A0A1X6X1Y2</accession>
<dbReference type="GO" id="GO:0004806">
    <property type="term" value="F:triacylglycerol lipase activity"/>
    <property type="evidence" value="ECO:0007669"/>
    <property type="project" value="TreeGrafter"/>
</dbReference>
<sequence>MIDAPTFIVTTPDDARLCAQSFGDEAAPAIVLVGGATWSMDWWEDELCRRIAARGCRVIRYDARDTGESTSYPVGAPGYTGADLASDVLAILDHLGLARAHLVGLSMGGGIVQRVALEHPDRVASLTLIATTPVEAVGEELPEPTARLQEALAVEQTPPDWTDRDAVISHIVDGARPFAGDSFSDEHVRALAGRVVDRSRDIRASLSNHFHAAEVPLADPDLERLAGLRALVIHGTADPLFPLEHGRAVARLLPRARVLELAGMGHELPPHFVWPAVIHELVALSRG</sequence>
<proteinExistence type="predicted"/>
<dbReference type="InterPro" id="IPR029058">
    <property type="entry name" value="AB_hydrolase_fold"/>
</dbReference>
<dbReference type="InterPro" id="IPR050471">
    <property type="entry name" value="AB_hydrolase"/>
</dbReference>
<protein>
    <submittedName>
        <fullName evidence="2">Alpha/beta hydrolase fold</fullName>
    </submittedName>
</protein>
<dbReference type="EMBL" id="FWFF01000003">
    <property type="protein sequence ID" value="SLM92525.1"/>
    <property type="molecule type" value="Genomic_DNA"/>
</dbReference>
<feature type="domain" description="AB hydrolase-1" evidence="1">
    <location>
        <begin position="29"/>
        <end position="267"/>
    </location>
</feature>
<evidence type="ECO:0000313" key="3">
    <source>
        <dbReference type="Proteomes" id="UP000196581"/>
    </source>
</evidence>
<keyword evidence="3" id="KW-1185">Reference proteome</keyword>
<dbReference type="PANTHER" id="PTHR43433:SF5">
    <property type="entry name" value="AB HYDROLASE-1 DOMAIN-CONTAINING PROTEIN"/>
    <property type="match status" value="1"/>
</dbReference>
<dbReference type="InterPro" id="IPR000073">
    <property type="entry name" value="AB_hydrolase_1"/>
</dbReference>